<evidence type="ECO:0000256" key="1">
    <source>
        <dbReference type="SAM" id="MobiDB-lite"/>
    </source>
</evidence>
<dbReference type="Proteomes" id="UP000326757">
    <property type="component" value="Unassembled WGS sequence"/>
</dbReference>
<accession>A0A5N6KBI1</accession>
<dbReference type="OrthoDB" id="3554588at2759"/>
<organism evidence="3 4">
    <name type="scientific">Monilinia laxa</name>
    <name type="common">Brown rot fungus</name>
    <name type="synonym">Sclerotinia laxa</name>
    <dbReference type="NCBI Taxonomy" id="61186"/>
    <lineage>
        <taxon>Eukaryota</taxon>
        <taxon>Fungi</taxon>
        <taxon>Dikarya</taxon>
        <taxon>Ascomycota</taxon>
        <taxon>Pezizomycotina</taxon>
        <taxon>Leotiomycetes</taxon>
        <taxon>Helotiales</taxon>
        <taxon>Sclerotiniaceae</taxon>
        <taxon>Monilinia</taxon>
    </lineage>
</organism>
<proteinExistence type="predicted"/>
<comment type="caution">
    <text evidence="3">The sequence shown here is derived from an EMBL/GenBank/DDBJ whole genome shotgun (WGS) entry which is preliminary data.</text>
</comment>
<dbReference type="AlphaFoldDB" id="A0A5N6KBI1"/>
<evidence type="ECO:0000313" key="4">
    <source>
        <dbReference type="Proteomes" id="UP000326757"/>
    </source>
</evidence>
<gene>
    <name evidence="3" type="ORF">EYC80_000359</name>
</gene>
<name>A0A5N6KBI1_MONLA</name>
<evidence type="ECO:0000313" key="3">
    <source>
        <dbReference type="EMBL" id="KAB8300129.1"/>
    </source>
</evidence>
<protein>
    <submittedName>
        <fullName evidence="3">Uncharacterized protein</fullName>
    </submittedName>
</protein>
<reference evidence="3 4" key="1">
    <citation type="submission" date="2019-06" db="EMBL/GenBank/DDBJ databases">
        <title>Genome Sequence of the Brown Rot Fungal Pathogen Monilinia laxa.</title>
        <authorList>
            <person name="De Miccolis Angelini R.M."/>
            <person name="Landi L."/>
            <person name="Abate D."/>
            <person name="Pollastro S."/>
            <person name="Romanazzi G."/>
            <person name="Faretra F."/>
        </authorList>
    </citation>
    <scope>NUCLEOTIDE SEQUENCE [LARGE SCALE GENOMIC DNA]</scope>
    <source>
        <strain evidence="3 4">Mlax316</strain>
    </source>
</reference>
<feature type="region of interest" description="Disordered" evidence="1">
    <location>
        <begin position="150"/>
        <end position="189"/>
    </location>
</feature>
<keyword evidence="2" id="KW-0472">Membrane</keyword>
<feature type="transmembrane region" description="Helical" evidence="2">
    <location>
        <begin position="236"/>
        <end position="255"/>
    </location>
</feature>
<keyword evidence="2" id="KW-1133">Transmembrane helix</keyword>
<dbReference type="EMBL" id="VIGI01000005">
    <property type="protein sequence ID" value="KAB8300129.1"/>
    <property type="molecule type" value="Genomic_DNA"/>
</dbReference>
<keyword evidence="4" id="KW-1185">Reference proteome</keyword>
<evidence type="ECO:0000256" key="2">
    <source>
        <dbReference type="SAM" id="Phobius"/>
    </source>
</evidence>
<sequence length="256" mass="27392">MARAVVQVIHAMLDGTAALIHIATLMEANVVPMEATVRKGISVSIVTLSTQSVTTVPTAIPSSITQNPEPSITLRPIPVYEYYYFTVTWYYWSYYYYYYTINIDLRTSTRSTHITTTTKFSVYETNSAAASSSFKQLSATFSFPTPAAATLPIKTPPSTPTQTPSSESDSTSHSTSHSTDTNLRVGGTDEPTSLSSFFSTASTRSIASGSSSSLTATSSPISVTVSGAAGIQKEGYLWPLVGLTIFSALGAALWLL</sequence>
<feature type="compositionally biased region" description="Low complexity" evidence="1">
    <location>
        <begin position="160"/>
        <end position="181"/>
    </location>
</feature>
<keyword evidence="2" id="KW-0812">Transmembrane</keyword>